<keyword evidence="4 8" id="KW-0812">Transmembrane</keyword>
<dbReference type="GO" id="GO:0051301">
    <property type="term" value="P:cell division"/>
    <property type="evidence" value="ECO:0007669"/>
    <property type="project" value="UniProtKB-KW"/>
</dbReference>
<sequence length="321" mass="36560">MEFSLREWLIVIGVLIIIVILIDGYRRYKKNNAFEDAEEDDFVDPDVLLKDAIIKRELPNGGARPVAGSEAVNSAFEVARKTSNAPLTDLPHKLDSGPLFQKDDHIHLDELASLVPERLSSTDESELRRNYSDDSEQFDVDETLAEEDFERNYSIVDVDQPVSGSSTEEFLEEDYEAEIEEVIVINVFSPENKPFVGVELLQLVLNCGMRYGEMDIFHRHEEGFDRGRIQFSMANAVEPGTFNIDTMGEKTFPGVSFFMGLPGPKNSMMAFDFMLETAQAIVRNLGGELKDERRNIMSDQAIAHSRQRIRDFERRRLLKAQ</sequence>
<reference evidence="11" key="1">
    <citation type="submission" date="2022-12" db="EMBL/GenBank/DDBJ databases">
        <title>Marinomonas 15G1-11 sp. nov, isolated from marine algae.</title>
        <authorList>
            <person name="Butt M."/>
            <person name="Choi D.G."/>
            <person name="Kim J.M."/>
            <person name="Lee J.K."/>
            <person name="Baek J.H."/>
            <person name="Jeon C.O."/>
        </authorList>
    </citation>
    <scope>NUCLEOTIDE SEQUENCE</scope>
    <source>
        <strain evidence="11">15G1-11</strain>
    </source>
</reference>
<evidence type="ECO:0000256" key="8">
    <source>
        <dbReference type="HAMAP-Rule" id="MF_00509"/>
    </source>
</evidence>
<accession>A0ABT4JYM8</accession>
<evidence type="ECO:0000256" key="1">
    <source>
        <dbReference type="ARBA" id="ARBA00022475"/>
    </source>
</evidence>
<dbReference type="SMART" id="SM00771">
    <property type="entry name" value="ZipA_C"/>
    <property type="match status" value="1"/>
</dbReference>
<dbReference type="EMBL" id="JAPUBN010000020">
    <property type="protein sequence ID" value="MCZ2723330.1"/>
    <property type="molecule type" value="Genomic_DNA"/>
</dbReference>
<dbReference type="RefSeq" id="WP_269127417.1">
    <property type="nucleotide sequence ID" value="NZ_JAPUBN010000020.1"/>
</dbReference>
<gene>
    <name evidence="8 11" type="primary">zipA</name>
    <name evidence="11" type="ORF">O1D97_17385</name>
</gene>
<keyword evidence="2 8" id="KW-0997">Cell inner membrane</keyword>
<proteinExistence type="inferred from homology"/>
<dbReference type="Gene3D" id="3.30.1400.10">
    <property type="entry name" value="ZipA, C-terminal FtsZ-binding domain"/>
    <property type="match status" value="1"/>
</dbReference>
<keyword evidence="12" id="KW-1185">Reference proteome</keyword>
<organism evidence="11 12">
    <name type="scientific">Marinomonas phaeophyticola</name>
    <dbReference type="NCBI Taxonomy" id="3004091"/>
    <lineage>
        <taxon>Bacteria</taxon>
        <taxon>Pseudomonadati</taxon>
        <taxon>Pseudomonadota</taxon>
        <taxon>Gammaproteobacteria</taxon>
        <taxon>Oceanospirillales</taxon>
        <taxon>Oceanospirillaceae</taxon>
        <taxon>Marinomonas</taxon>
    </lineage>
</organism>
<evidence type="ECO:0000256" key="2">
    <source>
        <dbReference type="ARBA" id="ARBA00022519"/>
    </source>
</evidence>
<keyword evidence="5 8" id="KW-1133">Transmembrane helix</keyword>
<evidence type="ECO:0000256" key="3">
    <source>
        <dbReference type="ARBA" id="ARBA00022618"/>
    </source>
</evidence>
<keyword evidence="7 8" id="KW-0131">Cell cycle</keyword>
<comment type="subcellular location">
    <subcellularLocation>
        <location evidence="8">Cell inner membrane</location>
        <topology evidence="8">Single-pass type I membrane protein</topology>
    </subcellularLocation>
    <text evidence="8">Localizes to the Z ring in an FtsZ-dependent manner.</text>
</comment>
<feature type="transmembrane region" description="Helical" evidence="8">
    <location>
        <begin position="6"/>
        <end position="25"/>
    </location>
</feature>
<evidence type="ECO:0000313" key="11">
    <source>
        <dbReference type="EMBL" id="MCZ2723330.1"/>
    </source>
</evidence>
<comment type="caution">
    <text evidence="11">The sequence shown here is derived from an EMBL/GenBank/DDBJ whole genome shotgun (WGS) entry which is preliminary data.</text>
</comment>
<evidence type="ECO:0000256" key="6">
    <source>
        <dbReference type="ARBA" id="ARBA00023136"/>
    </source>
</evidence>
<evidence type="ECO:0000256" key="9">
    <source>
        <dbReference type="RuleBase" id="RU003612"/>
    </source>
</evidence>
<dbReference type="HAMAP" id="MF_00509">
    <property type="entry name" value="ZipA"/>
    <property type="match status" value="1"/>
</dbReference>
<dbReference type="InterPro" id="IPR036765">
    <property type="entry name" value="ZipA_FtsZ-bd_C_sf"/>
</dbReference>
<name>A0ABT4JYM8_9GAMM</name>
<evidence type="ECO:0000256" key="5">
    <source>
        <dbReference type="ARBA" id="ARBA00022989"/>
    </source>
</evidence>
<evidence type="ECO:0000256" key="7">
    <source>
        <dbReference type="ARBA" id="ARBA00023306"/>
    </source>
</evidence>
<dbReference type="PANTHER" id="PTHR38685:SF1">
    <property type="entry name" value="CELL DIVISION PROTEIN ZIPA"/>
    <property type="match status" value="1"/>
</dbReference>
<dbReference type="Proteomes" id="UP001149719">
    <property type="component" value="Unassembled WGS sequence"/>
</dbReference>
<feature type="domain" description="ZipA C-terminal FtsZ-binding" evidence="10">
    <location>
        <begin position="179"/>
        <end position="309"/>
    </location>
</feature>
<keyword evidence="1 8" id="KW-1003">Cell membrane</keyword>
<keyword evidence="6 8" id="KW-0472">Membrane</keyword>
<dbReference type="NCBIfam" id="TIGR02205">
    <property type="entry name" value="septum_zipA"/>
    <property type="match status" value="1"/>
</dbReference>
<evidence type="ECO:0000313" key="12">
    <source>
        <dbReference type="Proteomes" id="UP001149719"/>
    </source>
</evidence>
<dbReference type="InterPro" id="IPR007449">
    <property type="entry name" value="ZipA_FtsZ-bd_C"/>
</dbReference>
<comment type="similarity">
    <text evidence="8 9">Belongs to the ZipA family.</text>
</comment>
<evidence type="ECO:0000259" key="10">
    <source>
        <dbReference type="SMART" id="SM00771"/>
    </source>
</evidence>
<protein>
    <recommendedName>
        <fullName evidence="8 9">Cell division protein ZipA</fullName>
    </recommendedName>
</protein>
<evidence type="ECO:0000256" key="4">
    <source>
        <dbReference type="ARBA" id="ARBA00022692"/>
    </source>
</evidence>
<dbReference type="Pfam" id="PF04354">
    <property type="entry name" value="ZipA_C"/>
    <property type="match status" value="1"/>
</dbReference>
<dbReference type="PANTHER" id="PTHR38685">
    <property type="entry name" value="CELL DIVISION PROTEIN ZIPA"/>
    <property type="match status" value="1"/>
</dbReference>
<comment type="function">
    <text evidence="8 9">Essential cell division protein that stabilizes the FtsZ protofilaments by cross-linking them and that serves as a cytoplasmic membrane anchor for the Z ring. Also required for the recruitment to the septal ring of downstream cell division proteins.</text>
</comment>
<dbReference type="InterPro" id="IPR011919">
    <property type="entry name" value="Cell_div_ZipA"/>
</dbReference>
<comment type="subunit">
    <text evidence="8">Interacts with FtsZ via their C-terminal domains.</text>
</comment>
<keyword evidence="3 8" id="KW-0132">Cell division</keyword>
<dbReference type="SUPFAM" id="SSF64383">
    <property type="entry name" value="Cell-division protein ZipA, C-terminal domain"/>
    <property type="match status" value="1"/>
</dbReference>